<dbReference type="STRING" id="1235802.C823_00710"/>
<comment type="caution">
    <text evidence="1">The sequence shown here is derived from an EMBL/GenBank/DDBJ whole genome shotgun (WGS) entry which is preliminary data.</text>
</comment>
<gene>
    <name evidence="1" type="ORF">C823_00710</name>
</gene>
<dbReference type="EMBL" id="AQFT01000023">
    <property type="protein sequence ID" value="EMZ36343.1"/>
    <property type="molecule type" value="Genomic_DNA"/>
</dbReference>
<organism evidence="1 2">
    <name type="scientific">Eubacterium plexicaudatum ASF492</name>
    <dbReference type="NCBI Taxonomy" id="1235802"/>
    <lineage>
        <taxon>Bacteria</taxon>
        <taxon>Bacillati</taxon>
        <taxon>Bacillota</taxon>
        <taxon>Clostridia</taxon>
        <taxon>Eubacteriales</taxon>
        <taxon>Eubacteriaceae</taxon>
        <taxon>Eubacterium</taxon>
    </lineage>
</organism>
<evidence type="ECO:0000313" key="1">
    <source>
        <dbReference type="EMBL" id="EMZ36343.1"/>
    </source>
</evidence>
<keyword evidence="2" id="KW-1185">Reference proteome</keyword>
<dbReference type="Proteomes" id="UP000012589">
    <property type="component" value="Unassembled WGS sequence"/>
</dbReference>
<dbReference type="AlphaFoldDB" id="N2BD10"/>
<sequence length="171" mass="20001">MNILDMIKQLYAVEQPDGYERDDMEKVKQLFGALPVVLEEFWSTAGRTQQLHDVQDRWIRPQDFLKEDRLKNSAYLMLINENQGCCQAGIRRDDLMQADPPVYVTMDQKKWTQCTGTLSEFLCAALAYEAVFAFAYQADDFVRWLTEDELKVIRSGLEKRRMNFMAGLVWI</sequence>
<reference evidence="1 2" key="1">
    <citation type="journal article" date="2014" name="Genome Announc.">
        <title>Draft genome sequences of the altered schaedler flora, a defined bacterial community from gnotobiotic mice.</title>
        <authorList>
            <person name="Wannemuehler M.J."/>
            <person name="Overstreet A.M."/>
            <person name="Ward D.V."/>
            <person name="Phillips G.J."/>
        </authorList>
    </citation>
    <scope>NUCLEOTIDE SEQUENCE [LARGE SCALE GENOMIC DNA]</scope>
    <source>
        <strain evidence="1 2">ASF492</strain>
    </source>
</reference>
<dbReference type="eggNOG" id="ENOG502ZIV6">
    <property type="taxonomic scope" value="Bacteria"/>
</dbReference>
<protein>
    <recommendedName>
        <fullName evidence="3">Knr4/Smi1-like domain-containing protein</fullName>
    </recommendedName>
</protein>
<name>N2BD10_9FIRM</name>
<dbReference type="PATRIC" id="fig|1235802.3.peg.759"/>
<dbReference type="HOGENOM" id="CLU_110235_0_0_9"/>
<proteinExistence type="predicted"/>
<accession>N2BD10</accession>
<evidence type="ECO:0008006" key="3">
    <source>
        <dbReference type="Google" id="ProtNLM"/>
    </source>
</evidence>
<evidence type="ECO:0000313" key="2">
    <source>
        <dbReference type="Proteomes" id="UP000012589"/>
    </source>
</evidence>